<accession>A0A101M5B0</accession>
<feature type="transmembrane region" description="Helical" evidence="1">
    <location>
        <begin position="27"/>
        <end position="47"/>
    </location>
</feature>
<keyword evidence="1" id="KW-1133">Transmembrane helix</keyword>
<comment type="caution">
    <text evidence="2">The sequence shown here is derived from an EMBL/GenBank/DDBJ whole genome shotgun (WGS) entry which is preliminary data.</text>
</comment>
<evidence type="ECO:0000313" key="2">
    <source>
        <dbReference type="EMBL" id="KUM51209.1"/>
    </source>
</evidence>
<reference evidence="2" key="1">
    <citation type="journal article" date="2015" name="Genome Biol. Evol.">
        <title>Organellar Genomes of White Spruce (Picea glauca): Assembly and Annotation.</title>
        <authorList>
            <person name="Jackman S.D."/>
            <person name="Warren R.L."/>
            <person name="Gibb E.A."/>
            <person name="Vandervalk B.P."/>
            <person name="Mohamadi H."/>
            <person name="Chu J."/>
            <person name="Raymond A."/>
            <person name="Pleasance S."/>
            <person name="Coope R."/>
            <person name="Wildung M.R."/>
            <person name="Ritland C.E."/>
            <person name="Bousquet J."/>
            <person name="Jones S.J."/>
            <person name="Bohlmann J."/>
            <person name="Birol I."/>
        </authorList>
    </citation>
    <scope>NUCLEOTIDE SEQUENCE [LARGE SCALE GENOMIC DNA]</scope>
    <source>
        <tissue evidence="2">Flushing bud</tissue>
    </source>
</reference>
<evidence type="ECO:0000256" key="1">
    <source>
        <dbReference type="SAM" id="Phobius"/>
    </source>
</evidence>
<gene>
    <name evidence="2" type="ORF">ABT39_MTgene1055</name>
</gene>
<proteinExistence type="predicted"/>
<organism evidence="2">
    <name type="scientific">Picea glauca</name>
    <name type="common">White spruce</name>
    <name type="synonym">Pinus glauca</name>
    <dbReference type="NCBI Taxonomy" id="3330"/>
    <lineage>
        <taxon>Eukaryota</taxon>
        <taxon>Viridiplantae</taxon>
        <taxon>Streptophyta</taxon>
        <taxon>Embryophyta</taxon>
        <taxon>Tracheophyta</taxon>
        <taxon>Spermatophyta</taxon>
        <taxon>Pinopsida</taxon>
        <taxon>Pinidae</taxon>
        <taxon>Conifers I</taxon>
        <taxon>Pinales</taxon>
        <taxon>Pinaceae</taxon>
        <taxon>Picea</taxon>
    </lineage>
</organism>
<sequence>MERIPNENQWYESRDNLLFLSSPHSSILSLLYMILCFCPMSVLIPNVKYL</sequence>
<keyword evidence="2" id="KW-0496">Mitochondrion</keyword>
<name>A0A101M5B0_PICGL</name>
<keyword evidence="1" id="KW-0472">Membrane</keyword>
<dbReference type="EMBL" id="LKAM01000001">
    <property type="protein sequence ID" value="KUM51209.1"/>
    <property type="molecule type" value="Genomic_DNA"/>
</dbReference>
<geneLocation type="mitochondrion" evidence="2"/>
<dbReference type="AlphaFoldDB" id="A0A101M5B0"/>
<keyword evidence="1" id="KW-0812">Transmembrane</keyword>
<protein>
    <submittedName>
        <fullName evidence="2">Uncharacterized protein</fullName>
    </submittedName>
</protein>